<reference evidence="3" key="1">
    <citation type="submission" date="2015-12" db="EMBL/GenBank/DDBJ databases">
        <title>De novo transcriptome assembly of four potential Pierce s Disease insect vectors from Arizona vineyards.</title>
        <authorList>
            <person name="Tassone E.E."/>
        </authorList>
    </citation>
    <scope>NUCLEOTIDE SEQUENCE</scope>
</reference>
<name>A0A1B6D129_9HEMI</name>
<feature type="region of interest" description="Disordered" evidence="2">
    <location>
        <begin position="247"/>
        <end position="286"/>
    </location>
</feature>
<dbReference type="AlphaFoldDB" id="A0A1B6D129"/>
<accession>A0A1B6D129</accession>
<protein>
    <submittedName>
        <fullName evidence="3">Uncharacterized protein</fullName>
    </submittedName>
</protein>
<sequence>VQPVPDEMMGFRTFTVFACLLAYGGKQVESGYDLSQFYHNFNLSTVEDGLKEYLKSLEAKFNYTYNFLRYNGRLDPECAREFEQCNSSVSCCDEELYCVVEDGYTGVTRCTNVSWTNDTVGEDLDKHMGRLTDLTYDINYRDWANSFEFESRSAMKREEDAAREEQAFRKKYKSEVQEERRWMPFLKRLVEKSKQKWNEIQKLKKLKKVKNIIKEKIASRKHEDSLPSGEENVSEIETNTEPIVIHTKKHRNQHKDKQEEQNTEDVKESEHNVEKDIDVSKKSRETEYPGIDQLLKDADKVVKEHKAKKDKTSSEKKISDEIVQIEDTEDKLDEELRKLKALQKEKAAKTTPEATDGVKEDEIKELIKKQVALILEQERKLSGLMKLNELQKMQESMNQQDIQNNINQQDMQNNMNQQLDMQNNLNQQADMENNISP</sequence>
<organism evidence="3">
    <name type="scientific">Clastoptera arizonana</name>
    <name type="common">Arizona spittle bug</name>
    <dbReference type="NCBI Taxonomy" id="38151"/>
    <lineage>
        <taxon>Eukaryota</taxon>
        <taxon>Metazoa</taxon>
        <taxon>Ecdysozoa</taxon>
        <taxon>Arthropoda</taxon>
        <taxon>Hexapoda</taxon>
        <taxon>Insecta</taxon>
        <taxon>Pterygota</taxon>
        <taxon>Neoptera</taxon>
        <taxon>Paraneoptera</taxon>
        <taxon>Hemiptera</taxon>
        <taxon>Auchenorrhyncha</taxon>
        <taxon>Cercopoidea</taxon>
        <taxon>Clastopteridae</taxon>
        <taxon>Clastoptera</taxon>
    </lineage>
</organism>
<evidence type="ECO:0000313" key="3">
    <source>
        <dbReference type="EMBL" id="JAS19391.1"/>
    </source>
</evidence>
<feature type="compositionally biased region" description="Basic and acidic residues" evidence="2">
    <location>
        <begin position="255"/>
        <end position="286"/>
    </location>
</feature>
<gene>
    <name evidence="3" type="ORF">g.2444</name>
</gene>
<evidence type="ECO:0000256" key="1">
    <source>
        <dbReference type="SAM" id="Coils"/>
    </source>
</evidence>
<evidence type="ECO:0000256" key="2">
    <source>
        <dbReference type="SAM" id="MobiDB-lite"/>
    </source>
</evidence>
<dbReference type="EMBL" id="GEDC01017907">
    <property type="protein sequence ID" value="JAS19391.1"/>
    <property type="molecule type" value="Transcribed_RNA"/>
</dbReference>
<proteinExistence type="predicted"/>
<keyword evidence="1" id="KW-0175">Coiled coil</keyword>
<feature type="coiled-coil region" evidence="1">
    <location>
        <begin position="295"/>
        <end position="345"/>
    </location>
</feature>
<feature type="non-terminal residue" evidence="3">
    <location>
        <position position="1"/>
    </location>
</feature>